<keyword evidence="2" id="KW-1185">Reference proteome</keyword>
<evidence type="ECO:0000256" key="1">
    <source>
        <dbReference type="SAM" id="MobiDB-lite"/>
    </source>
</evidence>
<evidence type="ECO:0000313" key="2">
    <source>
        <dbReference type="Proteomes" id="UP000694871"/>
    </source>
</evidence>
<name>A0ABM1KNH6_GEKJA</name>
<proteinExistence type="predicted"/>
<evidence type="ECO:0000313" key="3">
    <source>
        <dbReference type="RefSeq" id="XP_015275263.1"/>
    </source>
</evidence>
<feature type="region of interest" description="Disordered" evidence="1">
    <location>
        <begin position="410"/>
        <end position="441"/>
    </location>
</feature>
<sequence>MASRDRVAQAKSRAERSRPATVPVPQVDVVPGRLSEAEWLSLLAGEEAEDGVGDILAALLDLALDACYKVHLARQRIPYVINQAREAMVQIIEWRFLVRDGGEADVSADPTWQEDEEPVACITDSWAQGSVPVLQPTPRPKEAAEAPPAVPPEEAAAAAASLEVPCEGGAAPPPRVLSWQPSQEQTRLGKGLPGTPLDSSSLIQASTSSKGRKGGAGGSQSTTWLESRKELPSKCEKPRPLQEPSWSSAEERTRSASDSPRQLLPHSCSNLLRIQLGRPPNIKDVLYDEAGNITAVPRLDPARLPKRWVKPSVEVVDPNVESLRQEALKTVSGRCKQRPRPGPPRVGADAVDRTCMVGLGGGLARASRKRLPEQMAPPPPPQGRTLEPTGLIFVKPTLLAEHVELAPGVTMRGRGGSKRRGVRPAAPPEETEGTRKELKPMSPRVPFLPAVAVEKVVNEPRTLPRMLPGALLLPSSPQLSH</sequence>
<feature type="region of interest" description="Disordered" evidence="1">
    <location>
        <begin position="125"/>
        <end position="264"/>
    </location>
</feature>
<gene>
    <name evidence="3" type="primary">LOC107117627</name>
</gene>
<dbReference type="GeneID" id="107117627"/>
<dbReference type="RefSeq" id="XP_015275263.1">
    <property type="nucleotide sequence ID" value="XM_015419777.1"/>
</dbReference>
<dbReference type="Pfam" id="PF15479">
    <property type="entry name" value="DUF4639"/>
    <property type="match status" value="2"/>
</dbReference>
<feature type="region of interest" description="Disordered" evidence="1">
    <location>
        <begin position="1"/>
        <end position="24"/>
    </location>
</feature>
<reference evidence="3" key="1">
    <citation type="submission" date="2025-08" db="UniProtKB">
        <authorList>
            <consortium name="RefSeq"/>
        </authorList>
    </citation>
    <scope>IDENTIFICATION</scope>
</reference>
<dbReference type="Proteomes" id="UP000694871">
    <property type="component" value="Unplaced"/>
</dbReference>
<protein>
    <submittedName>
        <fullName evidence="3">Uncharacterized protein C2orf81 homolog</fullName>
    </submittedName>
</protein>
<dbReference type="InterPro" id="IPR028042">
    <property type="entry name" value="DUF4639"/>
</dbReference>
<organism evidence="2 3">
    <name type="scientific">Gekko japonicus</name>
    <name type="common">Schlegel's Japanese gecko</name>
    <dbReference type="NCBI Taxonomy" id="146911"/>
    <lineage>
        <taxon>Eukaryota</taxon>
        <taxon>Metazoa</taxon>
        <taxon>Chordata</taxon>
        <taxon>Craniata</taxon>
        <taxon>Vertebrata</taxon>
        <taxon>Euteleostomi</taxon>
        <taxon>Lepidosauria</taxon>
        <taxon>Squamata</taxon>
        <taxon>Bifurcata</taxon>
        <taxon>Gekkota</taxon>
        <taxon>Gekkonidae</taxon>
        <taxon>Gekkoninae</taxon>
        <taxon>Gekko</taxon>
    </lineage>
</organism>
<feature type="region of interest" description="Disordered" evidence="1">
    <location>
        <begin position="364"/>
        <end position="387"/>
    </location>
</feature>
<dbReference type="PANTHER" id="PTHR34438:SF1">
    <property type="entry name" value="CHROMOSOME 2 OPEN READING FRAME 81"/>
    <property type="match status" value="1"/>
</dbReference>
<dbReference type="PANTHER" id="PTHR34438">
    <property type="entry name" value="SI:DKEY-97L20.6"/>
    <property type="match status" value="1"/>
</dbReference>
<feature type="compositionally biased region" description="Basic and acidic residues" evidence="1">
    <location>
        <begin position="226"/>
        <end position="240"/>
    </location>
</feature>
<feature type="compositionally biased region" description="Basic and acidic residues" evidence="1">
    <location>
        <begin position="1"/>
        <end position="18"/>
    </location>
</feature>
<accession>A0ABM1KNH6</accession>